<dbReference type="GO" id="GO:0009073">
    <property type="term" value="P:aromatic amino acid family biosynthetic process"/>
    <property type="evidence" value="ECO:0007669"/>
    <property type="project" value="UniProtKB-KW"/>
</dbReference>
<dbReference type="Gene3D" id="3.40.50.10860">
    <property type="entry name" value="Leucine Dehydrogenase, chain A, domain 1"/>
    <property type="match status" value="1"/>
</dbReference>
<evidence type="ECO:0000256" key="1">
    <source>
        <dbReference type="ARBA" id="ARBA00004871"/>
    </source>
</evidence>
<dbReference type="Pfam" id="PF01488">
    <property type="entry name" value="Shikimate_DH"/>
    <property type="match status" value="1"/>
</dbReference>
<dbReference type="EC" id="1.1.1.25" evidence="2"/>
<evidence type="ECO:0000259" key="6">
    <source>
        <dbReference type="Pfam" id="PF08501"/>
    </source>
</evidence>
<dbReference type="Gene3D" id="3.40.50.720">
    <property type="entry name" value="NAD(P)-binding Rossmann-like Domain"/>
    <property type="match status" value="1"/>
</dbReference>
<feature type="domain" description="Shikimate dehydrogenase substrate binding N-terminal" evidence="6">
    <location>
        <begin position="17"/>
        <end position="98"/>
    </location>
</feature>
<sequence length="335" mass="36940">MMHTNVQDTSIRHRAAVLGSPIRHSLSPVLHSAAYAALGLTDWEYSRHDVKEKQLDSFFTHLDSTWAGVSMTMPLKKEALRFADTQDSRVSFLGVANTAVFDWTRKSAQHSSLPHVSLYNTDVDGIKLTFADEFGVVATCESSVHAQSHPYPLPQSRPQPQSQSQSFSALVIGSGSTATSAVAALIEMNVSDITICALNTLEAAQMARRMEQYPGAESSVNFTVKPWRTAVEEILAADIIIAAVPAHATDELAQEIQKLPESVRFTEKRMLDVIYDPRPTQLMAQMDARDADVRGGEHMLLRQALAQVAYMTRTPVQNVLEVAFEPMKRALFASL</sequence>
<evidence type="ECO:0000256" key="3">
    <source>
        <dbReference type="ARBA" id="ARBA00023141"/>
    </source>
</evidence>
<dbReference type="GO" id="GO:0050661">
    <property type="term" value="F:NADP binding"/>
    <property type="evidence" value="ECO:0007669"/>
    <property type="project" value="TreeGrafter"/>
</dbReference>
<dbReference type="GO" id="GO:0004764">
    <property type="term" value="F:shikimate 3-dehydrogenase (NADP+) activity"/>
    <property type="evidence" value="ECO:0007669"/>
    <property type="project" value="UniProtKB-EC"/>
</dbReference>
<evidence type="ECO:0000256" key="4">
    <source>
        <dbReference type="ARBA" id="ARBA00049442"/>
    </source>
</evidence>
<keyword evidence="8" id="KW-1185">Reference proteome</keyword>
<dbReference type="InterPro" id="IPR046346">
    <property type="entry name" value="Aminoacid_DH-like_N_sf"/>
</dbReference>
<dbReference type="PANTHER" id="PTHR21089:SF1">
    <property type="entry name" value="BIFUNCTIONAL 3-DEHYDROQUINATE DEHYDRATASE_SHIKIMATE DEHYDROGENASE, CHLOROPLASTIC"/>
    <property type="match status" value="1"/>
</dbReference>
<dbReference type="EMBL" id="MWWT01000005">
    <property type="protein sequence ID" value="OZG54485.1"/>
    <property type="molecule type" value="Genomic_DNA"/>
</dbReference>
<keyword evidence="3" id="KW-0028">Amino-acid biosynthesis</keyword>
<dbReference type="GO" id="GO:0005829">
    <property type="term" value="C:cytosol"/>
    <property type="evidence" value="ECO:0007669"/>
    <property type="project" value="TreeGrafter"/>
</dbReference>
<dbReference type="PANTHER" id="PTHR21089">
    <property type="entry name" value="SHIKIMATE DEHYDROGENASE"/>
    <property type="match status" value="1"/>
</dbReference>
<evidence type="ECO:0000256" key="2">
    <source>
        <dbReference type="ARBA" id="ARBA00012962"/>
    </source>
</evidence>
<protein>
    <recommendedName>
        <fullName evidence="2">shikimate dehydrogenase (NADP(+))</fullName>
        <ecNumber evidence="2">1.1.1.25</ecNumber>
    </recommendedName>
</protein>
<evidence type="ECO:0000313" key="8">
    <source>
        <dbReference type="Proteomes" id="UP000243657"/>
    </source>
</evidence>
<name>A0A261F5Y9_9BIFI</name>
<comment type="caution">
    <text evidence="7">The sequence shown here is derived from an EMBL/GenBank/DDBJ whole genome shotgun (WGS) entry which is preliminary data.</text>
</comment>
<dbReference type="RefSeq" id="WP_148140259.1">
    <property type="nucleotide sequence ID" value="NZ_JBHLWS010000003.1"/>
</dbReference>
<evidence type="ECO:0000259" key="5">
    <source>
        <dbReference type="Pfam" id="PF01488"/>
    </source>
</evidence>
<dbReference type="UniPathway" id="UPA00053">
    <property type="reaction ID" value="UER00087"/>
</dbReference>
<dbReference type="GO" id="GO:0019632">
    <property type="term" value="P:shikimate metabolic process"/>
    <property type="evidence" value="ECO:0007669"/>
    <property type="project" value="TreeGrafter"/>
</dbReference>
<comment type="pathway">
    <text evidence="1">Metabolic intermediate biosynthesis; chorismate biosynthesis; chorismate from D-erythrose 4-phosphate and phosphoenolpyruvate: step 4/7.</text>
</comment>
<dbReference type="SUPFAM" id="SSF53223">
    <property type="entry name" value="Aminoacid dehydrogenase-like, N-terminal domain"/>
    <property type="match status" value="1"/>
</dbReference>
<dbReference type="Proteomes" id="UP000243657">
    <property type="component" value="Unassembled WGS sequence"/>
</dbReference>
<dbReference type="InterPro" id="IPR013708">
    <property type="entry name" value="Shikimate_DH-bd_N"/>
</dbReference>
<feature type="domain" description="Quinate/shikimate 5-dehydrogenase/glutamyl-tRNA reductase" evidence="5">
    <location>
        <begin position="165"/>
        <end position="272"/>
    </location>
</feature>
<dbReference type="InterPro" id="IPR036291">
    <property type="entry name" value="NAD(P)-bd_dom_sf"/>
</dbReference>
<gene>
    <name evidence="7" type="ORF">ALMA_0946</name>
</gene>
<dbReference type="SUPFAM" id="SSF51735">
    <property type="entry name" value="NAD(P)-binding Rossmann-fold domains"/>
    <property type="match status" value="1"/>
</dbReference>
<dbReference type="InterPro" id="IPR022893">
    <property type="entry name" value="Shikimate_DH_fam"/>
</dbReference>
<accession>A0A261F5Y9</accession>
<organism evidence="7 8">
    <name type="scientific">Alloscardovia macacae</name>
    <dbReference type="NCBI Taxonomy" id="1160091"/>
    <lineage>
        <taxon>Bacteria</taxon>
        <taxon>Bacillati</taxon>
        <taxon>Actinomycetota</taxon>
        <taxon>Actinomycetes</taxon>
        <taxon>Bifidobacteriales</taxon>
        <taxon>Bifidobacteriaceae</taxon>
        <taxon>Alloscardovia</taxon>
    </lineage>
</organism>
<comment type="catalytic activity">
    <reaction evidence="4">
        <text>shikimate + NADP(+) = 3-dehydroshikimate + NADPH + H(+)</text>
        <dbReference type="Rhea" id="RHEA:17737"/>
        <dbReference type="ChEBI" id="CHEBI:15378"/>
        <dbReference type="ChEBI" id="CHEBI:16630"/>
        <dbReference type="ChEBI" id="CHEBI:36208"/>
        <dbReference type="ChEBI" id="CHEBI:57783"/>
        <dbReference type="ChEBI" id="CHEBI:58349"/>
        <dbReference type="EC" id="1.1.1.25"/>
    </reaction>
</comment>
<evidence type="ECO:0000313" key="7">
    <source>
        <dbReference type="EMBL" id="OZG54485.1"/>
    </source>
</evidence>
<dbReference type="AlphaFoldDB" id="A0A261F5Y9"/>
<dbReference type="GO" id="GO:0009423">
    <property type="term" value="P:chorismate biosynthetic process"/>
    <property type="evidence" value="ECO:0007669"/>
    <property type="project" value="UniProtKB-UniPathway"/>
</dbReference>
<dbReference type="Pfam" id="PF08501">
    <property type="entry name" value="Shikimate_dh_N"/>
    <property type="match status" value="1"/>
</dbReference>
<proteinExistence type="predicted"/>
<reference evidence="7 8" key="1">
    <citation type="journal article" date="2017" name="BMC Genomics">
        <title>Comparative genomic and phylogenomic analyses of the Bifidobacteriaceae family.</title>
        <authorList>
            <person name="Lugli G.A."/>
            <person name="Milani C."/>
            <person name="Turroni F."/>
            <person name="Duranti S."/>
            <person name="Mancabelli L."/>
            <person name="Mangifesta M."/>
            <person name="Ferrario C."/>
            <person name="Modesto M."/>
            <person name="Mattarelli P."/>
            <person name="Jiri K."/>
            <person name="van Sinderen D."/>
            <person name="Ventura M."/>
        </authorList>
    </citation>
    <scope>NUCLEOTIDE SEQUENCE [LARGE SCALE GENOMIC DNA]</scope>
    <source>
        <strain evidence="7 8">DSM 24762</strain>
    </source>
</reference>
<dbReference type="InterPro" id="IPR006151">
    <property type="entry name" value="Shikm_DH/Glu-tRNA_Rdtase"/>
</dbReference>
<keyword evidence="3" id="KW-0057">Aromatic amino acid biosynthesis</keyword>